<dbReference type="InterPro" id="IPR004360">
    <property type="entry name" value="Glyas_Fos-R_dOase_dom"/>
</dbReference>
<reference evidence="2 3" key="1">
    <citation type="submission" date="2018-07" db="EMBL/GenBank/DDBJ databases">
        <title>Genomic Encyclopedia of Type Strains, Phase IV (KMG-IV): sequencing the most valuable type-strain genomes for metagenomic binning, comparative biology and taxonomic classification.</title>
        <authorList>
            <person name="Goeker M."/>
        </authorList>
    </citation>
    <scope>NUCLEOTIDE SEQUENCE [LARGE SCALE GENOMIC DNA]</scope>
    <source>
        <strain evidence="2 3">DSM 4134</strain>
    </source>
</reference>
<organism evidence="2 3">
    <name type="scientific">Marinoscillum furvescens DSM 4134</name>
    <dbReference type="NCBI Taxonomy" id="1122208"/>
    <lineage>
        <taxon>Bacteria</taxon>
        <taxon>Pseudomonadati</taxon>
        <taxon>Bacteroidota</taxon>
        <taxon>Cytophagia</taxon>
        <taxon>Cytophagales</taxon>
        <taxon>Reichenbachiellaceae</taxon>
        <taxon>Marinoscillum</taxon>
    </lineage>
</organism>
<dbReference type="InterPro" id="IPR029068">
    <property type="entry name" value="Glyas_Bleomycin-R_OHBP_Dase"/>
</dbReference>
<keyword evidence="2" id="KW-0456">Lyase</keyword>
<dbReference type="AlphaFoldDB" id="A0A3D9LHB5"/>
<dbReference type="OrthoDB" id="9795618at2"/>
<dbReference type="Pfam" id="PF00903">
    <property type="entry name" value="Glyoxalase"/>
    <property type="match status" value="1"/>
</dbReference>
<name>A0A3D9LHB5_MARFU</name>
<dbReference type="EMBL" id="QREG01000001">
    <property type="protein sequence ID" value="REE05801.1"/>
    <property type="molecule type" value="Genomic_DNA"/>
</dbReference>
<dbReference type="CDD" id="cd06587">
    <property type="entry name" value="VOC"/>
    <property type="match status" value="1"/>
</dbReference>
<dbReference type="SUPFAM" id="SSF54593">
    <property type="entry name" value="Glyoxalase/Bleomycin resistance protein/Dihydroxybiphenyl dioxygenase"/>
    <property type="match status" value="2"/>
</dbReference>
<dbReference type="InterPro" id="IPR037523">
    <property type="entry name" value="VOC_core"/>
</dbReference>
<dbReference type="Proteomes" id="UP000256779">
    <property type="component" value="Unassembled WGS sequence"/>
</dbReference>
<sequence>MDQKLLYGIQQIGIGATDVEAAAQWYAHHLDATIQIFDDCTPATHMAPYMGGSPQAKRAMLLLHPNGGGGFEIWQYTKRKPQADSELVMPGDIGINYFSIRVTNLQSSYERLLAFAVSEYDDLGFYIRDPFGNLIELLPGQRPGGVCGCTIGVSSLATALPFYHALGFDEKLATHERHHPVGKKPCKQVVLKNSKQSGGRFGGFFGPSEITLIQLLEGDPRKPYENRFWGDPGYMHLCFDVYNLPRWVDEQQQAGFPFSILSNPDFRMGDAGGHWGYMEDPDGTLIEMVETHHLPIIKKIGWKLNLSRRSPVRPVAPWILWALRFKKLNLQPKP</sequence>
<dbReference type="PROSITE" id="PS51819">
    <property type="entry name" value="VOC"/>
    <property type="match status" value="1"/>
</dbReference>
<dbReference type="GO" id="GO:0016829">
    <property type="term" value="F:lyase activity"/>
    <property type="evidence" value="ECO:0007669"/>
    <property type="project" value="UniProtKB-KW"/>
</dbReference>
<keyword evidence="3" id="KW-1185">Reference proteome</keyword>
<dbReference type="GO" id="GO:0051213">
    <property type="term" value="F:dioxygenase activity"/>
    <property type="evidence" value="ECO:0007669"/>
    <property type="project" value="UniProtKB-KW"/>
</dbReference>
<keyword evidence="2" id="KW-0560">Oxidoreductase</keyword>
<evidence type="ECO:0000313" key="2">
    <source>
        <dbReference type="EMBL" id="REE05801.1"/>
    </source>
</evidence>
<evidence type="ECO:0000259" key="1">
    <source>
        <dbReference type="PROSITE" id="PS51819"/>
    </source>
</evidence>
<comment type="caution">
    <text evidence="2">The sequence shown here is derived from an EMBL/GenBank/DDBJ whole genome shotgun (WGS) entry which is preliminary data.</text>
</comment>
<accession>A0A3D9LHB5</accession>
<evidence type="ECO:0000313" key="3">
    <source>
        <dbReference type="Proteomes" id="UP000256779"/>
    </source>
</evidence>
<gene>
    <name evidence="2" type="ORF">C7460_101320</name>
</gene>
<protein>
    <submittedName>
        <fullName evidence="2">Catechol 2,3-dioxygenase-like lactoylglutathione lyase family enzyme</fullName>
    </submittedName>
</protein>
<proteinExistence type="predicted"/>
<dbReference type="Gene3D" id="3.10.180.10">
    <property type="entry name" value="2,3-Dihydroxybiphenyl 1,2-Dioxygenase, domain 1"/>
    <property type="match status" value="2"/>
</dbReference>
<keyword evidence="2" id="KW-0223">Dioxygenase</keyword>
<dbReference type="RefSeq" id="WP_115866301.1">
    <property type="nucleotide sequence ID" value="NZ_QREG01000001.1"/>
</dbReference>
<feature type="domain" description="VOC" evidence="1">
    <location>
        <begin position="145"/>
        <end position="291"/>
    </location>
</feature>